<gene>
    <name evidence="1" type="ORF">BpHYR1_018639</name>
</gene>
<name>A0A3M7PUR5_BRAPC</name>
<dbReference type="Proteomes" id="UP000276133">
    <property type="component" value="Unassembled WGS sequence"/>
</dbReference>
<comment type="caution">
    <text evidence="1">The sequence shown here is derived from an EMBL/GenBank/DDBJ whole genome shotgun (WGS) entry which is preliminary data.</text>
</comment>
<evidence type="ECO:0000313" key="2">
    <source>
        <dbReference type="Proteomes" id="UP000276133"/>
    </source>
</evidence>
<evidence type="ECO:0000313" key="1">
    <source>
        <dbReference type="EMBL" id="RNA02820.1"/>
    </source>
</evidence>
<dbReference type="EMBL" id="REGN01008747">
    <property type="protein sequence ID" value="RNA02820.1"/>
    <property type="molecule type" value="Genomic_DNA"/>
</dbReference>
<sequence>MNLFLFMSSGFFVHHYSLHDQIAFVQPQDLKKDWELGVKWGCTSRRAQLIMMGELNTMEMKNPPLSKYCSRAKWCQWLAPSSFSLSEP</sequence>
<proteinExistence type="predicted"/>
<protein>
    <submittedName>
        <fullName evidence="1">Uncharacterized protein</fullName>
    </submittedName>
</protein>
<keyword evidence="2" id="KW-1185">Reference proteome</keyword>
<accession>A0A3M7PUR5</accession>
<dbReference type="AlphaFoldDB" id="A0A3M7PUR5"/>
<organism evidence="1 2">
    <name type="scientific">Brachionus plicatilis</name>
    <name type="common">Marine rotifer</name>
    <name type="synonym">Brachionus muelleri</name>
    <dbReference type="NCBI Taxonomy" id="10195"/>
    <lineage>
        <taxon>Eukaryota</taxon>
        <taxon>Metazoa</taxon>
        <taxon>Spiralia</taxon>
        <taxon>Gnathifera</taxon>
        <taxon>Rotifera</taxon>
        <taxon>Eurotatoria</taxon>
        <taxon>Monogononta</taxon>
        <taxon>Pseudotrocha</taxon>
        <taxon>Ploima</taxon>
        <taxon>Brachionidae</taxon>
        <taxon>Brachionus</taxon>
    </lineage>
</organism>
<reference evidence="1 2" key="1">
    <citation type="journal article" date="2018" name="Sci. Rep.">
        <title>Genomic signatures of local adaptation to the degree of environmental predictability in rotifers.</title>
        <authorList>
            <person name="Franch-Gras L."/>
            <person name="Hahn C."/>
            <person name="Garcia-Roger E.M."/>
            <person name="Carmona M.J."/>
            <person name="Serra M."/>
            <person name="Gomez A."/>
        </authorList>
    </citation>
    <scope>NUCLEOTIDE SEQUENCE [LARGE SCALE GENOMIC DNA]</scope>
    <source>
        <strain evidence="1">HYR1</strain>
    </source>
</reference>